<dbReference type="InterPro" id="IPR002885">
    <property type="entry name" value="PPR_rpt"/>
</dbReference>
<evidence type="ECO:0000313" key="1">
    <source>
        <dbReference type="EMBL" id="KAG6749961.1"/>
    </source>
</evidence>
<evidence type="ECO:0008006" key="3">
    <source>
        <dbReference type="Google" id="ProtNLM"/>
    </source>
</evidence>
<dbReference type="EMBL" id="JAAWWB010000027">
    <property type="protein sequence ID" value="KAG6749961.1"/>
    <property type="molecule type" value="Genomic_DNA"/>
</dbReference>
<dbReference type="PANTHER" id="PTHR47926">
    <property type="entry name" value="PENTATRICOPEPTIDE REPEAT-CONTAINING PROTEIN"/>
    <property type="match status" value="1"/>
</dbReference>
<reference evidence="1" key="1">
    <citation type="journal article" date="2020" name="bioRxiv">
        <title>Hybrid origin of Populus tomentosa Carr. identified through genome sequencing and phylogenomic analysis.</title>
        <authorList>
            <person name="An X."/>
            <person name="Gao K."/>
            <person name="Chen Z."/>
            <person name="Li J."/>
            <person name="Yang X."/>
            <person name="Yang X."/>
            <person name="Zhou J."/>
            <person name="Guo T."/>
            <person name="Zhao T."/>
            <person name="Huang S."/>
            <person name="Miao D."/>
            <person name="Khan W.U."/>
            <person name="Rao P."/>
            <person name="Ye M."/>
            <person name="Lei B."/>
            <person name="Liao W."/>
            <person name="Wang J."/>
            <person name="Ji L."/>
            <person name="Li Y."/>
            <person name="Guo B."/>
            <person name="Mustafa N.S."/>
            <person name="Li S."/>
            <person name="Yun Q."/>
            <person name="Keller S.R."/>
            <person name="Mao J."/>
            <person name="Zhang R."/>
            <person name="Strauss S.H."/>
        </authorList>
    </citation>
    <scope>NUCLEOTIDE SEQUENCE</scope>
    <source>
        <strain evidence="1">GM15</strain>
        <tissue evidence="1">Leaf</tissue>
    </source>
</reference>
<dbReference type="OrthoDB" id="824499at2759"/>
<dbReference type="InterPro" id="IPR046960">
    <property type="entry name" value="PPR_At4g14850-like_plant"/>
</dbReference>
<dbReference type="GO" id="GO:0009451">
    <property type="term" value="P:RNA modification"/>
    <property type="evidence" value="ECO:0007669"/>
    <property type="project" value="InterPro"/>
</dbReference>
<evidence type="ECO:0000313" key="2">
    <source>
        <dbReference type="Proteomes" id="UP000886885"/>
    </source>
</evidence>
<name>A0A8X8C5V8_POPTO</name>
<dbReference type="NCBIfam" id="TIGR00756">
    <property type="entry name" value="PPR"/>
    <property type="match status" value="1"/>
</dbReference>
<proteinExistence type="predicted"/>
<dbReference type="Proteomes" id="UP000886885">
    <property type="component" value="Chromosome 14A"/>
</dbReference>
<comment type="caution">
    <text evidence="1">The sequence shown here is derived from an EMBL/GenBank/DDBJ whole genome shotgun (WGS) entry which is preliminary data.</text>
</comment>
<dbReference type="PANTHER" id="PTHR47926:SF347">
    <property type="entry name" value="PENTATRICOPEPTIDE REPEAT-CONTAINING PROTEIN"/>
    <property type="match status" value="1"/>
</dbReference>
<dbReference type="AlphaFoldDB" id="A0A8X8C5V8"/>
<organism evidence="1 2">
    <name type="scientific">Populus tomentosa</name>
    <name type="common">Chinese white poplar</name>
    <dbReference type="NCBI Taxonomy" id="118781"/>
    <lineage>
        <taxon>Eukaryota</taxon>
        <taxon>Viridiplantae</taxon>
        <taxon>Streptophyta</taxon>
        <taxon>Embryophyta</taxon>
        <taxon>Tracheophyta</taxon>
        <taxon>Spermatophyta</taxon>
        <taxon>Magnoliopsida</taxon>
        <taxon>eudicotyledons</taxon>
        <taxon>Gunneridae</taxon>
        <taxon>Pentapetalae</taxon>
        <taxon>rosids</taxon>
        <taxon>fabids</taxon>
        <taxon>Malpighiales</taxon>
        <taxon>Salicaceae</taxon>
        <taxon>Saliceae</taxon>
        <taxon>Populus</taxon>
    </lineage>
</organism>
<gene>
    <name evidence="1" type="ORF">POTOM_047038</name>
</gene>
<accession>A0A8X8C5V8</accession>
<protein>
    <recommendedName>
        <fullName evidence="3">Pentatricopeptide repeat-containing protein</fullName>
    </recommendedName>
</protein>
<dbReference type="Pfam" id="PF01535">
    <property type="entry name" value="PPR"/>
    <property type="match status" value="2"/>
</dbReference>
<keyword evidence="2" id="KW-1185">Reference proteome</keyword>
<dbReference type="GO" id="GO:0003723">
    <property type="term" value="F:RNA binding"/>
    <property type="evidence" value="ECO:0007669"/>
    <property type="project" value="InterPro"/>
</dbReference>
<sequence length="196" mass="21824">MVNMLGEGFRPISGAVLNVMACARSDEEADDYDPSLLYSSIFPARTCSSWNQNLWVLLQSRLVVETALVDLYVKCYGMHDWGREAPNLFDQMKASVKPDYITFVSILSACRRAGKLDEACDFIERMPLGSNAAISGALLGACRIHLNVDITEIAARALFDLDPGNQGDTSSCTALPIQWEKRRSLYNYNSNEERRG</sequence>